<dbReference type="PROSITE" id="PS50103">
    <property type="entry name" value="ZF_C3H1"/>
    <property type="match status" value="1"/>
</dbReference>
<feature type="region of interest" description="Disordered" evidence="2">
    <location>
        <begin position="1"/>
        <end position="58"/>
    </location>
</feature>
<dbReference type="STRING" id="1314773.A0A3N2PZH4"/>
<evidence type="ECO:0000256" key="1">
    <source>
        <dbReference type="PROSITE-ProRule" id="PRU00723"/>
    </source>
</evidence>
<protein>
    <recommendedName>
        <fullName evidence="3">C3H1-type domain-containing protein</fullName>
    </recommendedName>
</protein>
<accession>A0A3N2PZH4</accession>
<sequence length="535" mass="57428">MGVLGSTPTGTDPVASRPDAMAPNQHKLATSSTSTSQAQAQLAAPTTQGRDISSKNTGKMAMASQAAVTIGTVSSSDDAFPRLPVSLHPKCFLLRAPTSPTAPGHIVPLIPLDLLPDHIQIVGLPRHLSPRHVAGMANLGTIPSTADGAVYKLRIVSDDDGVSPTAPCRLSASLGETADSSDNTTRAGVEKATTTHLREPTQPKAASEKRDSFRSSSFSSSDPSPSPSSSPCSPARDLPTVTPVSQQHPADRMLQAQAMTDAEGSRMPPQTSAERWKSSRYNGKTSNSTSQNHNHCSNGSDHDGNTSSNNSSNTNNNNNKNSSNNSSNNGQGSRLLCRHWCHHGTCWYGLYCRFQHTMPTTLEGLQELGMKELPPWFQSAMRLTLDEWFATGMNTPGAQRGSVGQSHQPPGSHYMPGNGLGGGGMGAKMGVPVDMRMAAAMVGRGGVNTAGDLFERKRQLQARLQQRDGERERESQSRRIEEREMEKAKGKETREMERVERLEKLGILHMDKITAGTDGRKDRGPEKVVGNLLDI</sequence>
<reference evidence="4 5" key="1">
    <citation type="journal article" date="2018" name="Mol. Ecol.">
        <title>The obligate alkalophilic soda-lake fungus Sodiomyces alkalinus has shifted to a protein diet.</title>
        <authorList>
            <person name="Grum-Grzhimaylo A.A."/>
            <person name="Falkoski D.L."/>
            <person name="van den Heuvel J."/>
            <person name="Valero-Jimenez C.A."/>
            <person name="Min B."/>
            <person name="Choi I.G."/>
            <person name="Lipzen A."/>
            <person name="Daum C.G."/>
            <person name="Aanen D.K."/>
            <person name="Tsang A."/>
            <person name="Henrissat B."/>
            <person name="Bilanenko E.N."/>
            <person name="de Vries R.P."/>
            <person name="van Kan J.A.L."/>
            <person name="Grigoriev I.V."/>
            <person name="Debets A.J.M."/>
        </authorList>
    </citation>
    <scope>NUCLEOTIDE SEQUENCE [LARGE SCALE GENOMIC DNA]</scope>
    <source>
        <strain evidence="4 5">F11</strain>
    </source>
</reference>
<name>A0A3N2PZH4_SODAK</name>
<feature type="compositionally biased region" description="Low complexity" evidence="2">
    <location>
        <begin position="305"/>
        <end position="329"/>
    </location>
</feature>
<dbReference type="AlphaFoldDB" id="A0A3N2PZH4"/>
<dbReference type="GO" id="GO:0008270">
    <property type="term" value="F:zinc ion binding"/>
    <property type="evidence" value="ECO:0007669"/>
    <property type="project" value="UniProtKB-KW"/>
</dbReference>
<keyword evidence="1" id="KW-0862">Zinc</keyword>
<feature type="compositionally biased region" description="Polar residues" evidence="2">
    <location>
        <begin position="268"/>
        <end position="299"/>
    </location>
</feature>
<dbReference type="GeneID" id="39580068"/>
<evidence type="ECO:0000259" key="3">
    <source>
        <dbReference type="PROSITE" id="PS50103"/>
    </source>
</evidence>
<gene>
    <name evidence="4" type="ORF">SODALDRAFT_331963</name>
</gene>
<feature type="compositionally biased region" description="Low complexity" evidence="2">
    <location>
        <begin position="214"/>
        <end position="234"/>
    </location>
</feature>
<feature type="domain" description="C3H1-type" evidence="3">
    <location>
        <begin position="331"/>
        <end position="359"/>
    </location>
</feature>
<feature type="compositionally biased region" description="Polar residues" evidence="2">
    <location>
        <begin position="1"/>
        <end position="10"/>
    </location>
</feature>
<evidence type="ECO:0000256" key="2">
    <source>
        <dbReference type="SAM" id="MobiDB-lite"/>
    </source>
</evidence>
<dbReference type="EMBL" id="ML119053">
    <property type="protein sequence ID" value="ROT39836.1"/>
    <property type="molecule type" value="Genomic_DNA"/>
</dbReference>
<proteinExistence type="predicted"/>
<dbReference type="OrthoDB" id="411372at2759"/>
<feature type="compositionally biased region" description="Basic and acidic residues" evidence="2">
    <location>
        <begin position="196"/>
        <end position="213"/>
    </location>
</feature>
<keyword evidence="1" id="KW-0479">Metal-binding</keyword>
<dbReference type="InterPro" id="IPR000571">
    <property type="entry name" value="Znf_CCCH"/>
</dbReference>
<feature type="zinc finger region" description="C3H1-type" evidence="1">
    <location>
        <begin position="331"/>
        <end position="359"/>
    </location>
</feature>
<dbReference type="RefSeq" id="XP_028467642.1">
    <property type="nucleotide sequence ID" value="XM_028611590.1"/>
</dbReference>
<organism evidence="4 5">
    <name type="scientific">Sodiomyces alkalinus (strain CBS 110278 / VKM F-3762 / F11)</name>
    <name type="common">Alkaliphilic filamentous fungus</name>
    <dbReference type="NCBI Taxonomy" id="1314773"/>
    <lineage>
        <taxon>Eukaryota</taxon>
        <taxon>Fungi</taxon>
        <taxon>Dikarya</taxon>
        <taxon>Ascomycota</taxon>
        <taxon>Pezizomycotina</taxon>
        <taxon>Sordariomycetes</taxon>
        <taxon>Hypocreomycetidae</taxon>
        <taxon>Glomerellales</taxon>
        <taxon>Plectosphaerellaceae</taxon>
        <taxon>Sodiomyces</taxon>
    </lineage>
</organism>
<feature type="compositionally biased region" description="Basic and acidic residues" evidence="2">
    <location>
        <begin position="465"/>
        <end position="496"/>
    </location>
</feature>
<keyword evidence="5" id="KW-1185">Reference proteome</keyword>
<evidence type="ECO:0000313" key="4">
    <source>
        <dbReference type="EMBL" id="ROT39836.1"/>
    </source>
</evidence>
<feature type="region of interest" description="Disordered" evidence="2">
    <location>
        <begin position="162"/>
        <end position="331"/>
    </location>
</feature>
<feature type="compositionally biased region" description="Low complexity" evidence="2">
    <location>
        <begin position="29"/>
        <end position="48"/>
    </location>
</feature>
<dbReference type="Proteomes" id="UP000272025">
    <property type="component" value="Unassembled WGS sequence"/>
</dbReference>
<keyword evidence="1" id="KW-0863">Zinc-finger</keyword>
<evidence type="ECO:0000313" key="5">
    <source>
        <dbReference type="Proteomes" id="UP000272025"/>
    </source>
</evidence>
<feature type="region of interest" description="Disordered" evidence="2">
    <location>
        <begin position="460"/>
        <end position="496"/>
    </location>
</feature>